<dbReference type="Proteomes" id="UP001629230">
    <property type="component" value="Unassembled WGS sequence"/>
</dbReference>
<comment type="caution">
    <text evidence="2">The sequence shown here is derived from an EMBL/GenBank/DDBJ whole genome shotgun (WGS) entry which is preliminary data.</text>
</comment>
<name>A0ABW9AIY7_9BURK</name>
<dbReference type="RefSeq" id="WP_408176048.1">
    <property type="nucleotide sequence ID" value="NZ_JAQQEZ010000003.1"/>
</dbReference>
<feature type="transmembrane region" description="Helical" evidence="1">
    <location>
        <begin position="20"/>
        <end position="40"/>
    </location>
</feature>
<evidence type="ECO:0000256" key="1">
    <source>
        <dbReference type="SAM" id="Phobius"/>
    </source>
</evidence>
<evidence type="ECO:0000313" key="2">
    <source>
        <dbReference type="EMBL" id="MFM0000567.1"/>
    </source>
</evidence>
<protein>
    <submittedName>
        <fullName evidence="2">DUF485 domain-containing protein</fullName>
    </submittedName>
</protein>
<accession>A0ABW9AIY7</accession>
<proteinExistence type="predicted"/>
<feature type="transmembrane region" description="Helical" evidence="1">
    <location>
        <begin position="60"/>
        <end position="80"/>
    </location>
</feature>
<keyword evidence="3" id="KW-1185">Reference proteome</keyword>
<keyword evidence="1" id="KW-1133">Transmembrane helix</keyword>
<keyword evidence="1" id="KW-0812">Transmembrane</keyword>
<dbReference type="Pfam" id="PF04341">
    <property type="entry name" value="DUF485"/>
    <property type="match status" value="1"/>
</dbReference>
<organism evidence="2 3">
    <name type="scientific">Paraburkholderia dipogonis</name>
    <dbReference type="NCBI Taxonomy" id="1211383"/>
    <lineage>
        <taxon>Bacteria</taxon>
        <taxon>Pseudomonadati</taxon>
        <taxon>Pseudomonadota</taxon>
        <taxon>Betaproteobacteria</taxon>
        <taxon>Burkholderiales</taxon>
        <taxon>Burkholderiaceae</taxon>
        <taxon>Paraburkholderia</taxon>
    </lineage>
</organism>
<evidence type="ECO:0000313" key="3">
    <source>
        <dbReference type="Proteomes" id="UP001629230"/>
    </source>
</evidence>
<dbReference type="EMBL" id="JAQQEZ010000003">
    <property type="protein sequence ID" value="MFM0000567.1"/>
    <property type="molecule type" value="Genomic_DNA"/>
</dbReference>
<gene>
    <name evidence="2" type="ORF">PQR57_06035</name>
</gene>
<reference evidence="2 3" key="1">
    <citation type="journal article" date="2024" name="Chem. Sci.">
        <title>Discovery of megapolipeptins by genome mining of a Burkholderiales bacteria collection.</title>
        <authorList>
            <person name="Paulo B.S."/>
            <person name="Recchia M.J.J."/>
            <person name="Lee S."/>
            <person name="Fergusson C.H."/>
            <person name="Romanowski S.B."/>
            <person name="Hernandez A."/>
            <person name="Krull N."/>
            <person name="Liu D.Y."/>
            <person name="Cavanagh H."/>
            <person name="Bos A."/>
            <person name="Gray C.A."/>
            <person name="Murphy B.T."/>
            <person name="Linington R.G."/>
            <person name="Eustaquio A.S."/>
        </authorList>
    </citation>
    <scope>NUCLEOTIDE SEQUENCE [LARGE SCALE GENOMIC DNA]</scope>
    <source>
        <strain evidence="2 3">RL17-350-BIC-A</strain>
    </source>
</reference>
<sequence length="98" mass="10354">MNRAKMAVDGVAAGSEKVGLAIFLTLVEVLMFFGFITLAVVSPTTLASPVIDGSEVTVAFLYGIGILVVSVLLIGLYVLVENAADSRKFRINSAEFQS</sequence>
<dbReference type="InterPro" id="IPR007436">
    <property type="entry name" value="DUF485"/>
</dbReference>
<keyword evidence="1" id="KW-0472">Membrane</keyword>